<dbReference type="InterPro" id="IPR027417">
    <property type="entry name" value="P-loop_NTPase"/>
</dbReference>
<dbReference type="SUPFAM" id="SSF52540">
    <property type="entry name" value="P-loop containing nucleoside triphosphate hydrolases"/>
    <property type="match status" value="2"/>
</dbReference>
<feature type="domain" description="Helicase ATP-binding" evidence="4">
    <location>
        <begin position="41"/>
        <end position="220"/>
    </location>
</feature>
<dbReference type="KEGG" id="rpb:RPB_2543"/>
<evidence type="ECO:0000259" key="4">
    <source>
        <dbReference type="PROSITE" id="PS51192"/>
    </source>
</evidence>
<keyword evidence="2" id="KW-0067">ATP-binding</keyword>
<dbReference type="HOGENOM" id="CLU_002025_2_1_5"/>
<dbReference type="SMART" id="SM00490">
    <property type="entry name" value="HELICc"/>
    <property type="match status" value="1"/>
</dbReference>
<dbReference type="CDD" id="cd17922">
    <property type="entry name" value="DEXHc_LHR-like"/>
    <property type="match status" value="1"/>
</dbReference>
<dbReference type="RefSeq" id="WP_011441432.1">
    <property type="nucleotide sequence ID" value="NC_007778.1"/>
</dbReference>
<sequence>MSSPSFASLEGAYDRLHPKVRRWIRDQGWNELREIQARAIVAALDGAGDILIAASTAAGKTEAAFLPILTAVADRTQSGFSVLYVSPLKALINDQFRRLETLCEAMEIPVVKWHGDASPSAKRKAIDKPEGVALITPESIEAMFTRRPADAKRLLAAADFIVVDEVHSFLQGPRGLHVASLLKRIDAMAPTSARRVGLSATIGDLRQAAAWLRPVDPDRVDILQAKSDAPELRLQVRGYSEPPDLDDPDHAEGVAEADEEPASDALPQRIALDYIADHLFGTLRGSNNLVFGGSRRTVESAADRLRRRCEKANVPNEFFPHHGSLSKVLREELEIRLKDGKLPTTAVCTSTLELGVDIGSVKSVAQIGAPRALASVRQRLGRTGRRAGTPAILRIYVREPYISRKSGLLDRLHMNTVRSVAIVRLLLAGFVEPAAPSPEIPSTLIHQILSVIAERGGISPKPLFDLLCGPGPFASIGTSDFAGLLRHLGSTDIRFLEQAPDGTLMLGSEGEKIVQSRSFFAVFETPEEWRLTVGGRTLGTLPISYPVNIGSLVVFAGQRWIVREIDEKTRTLLVAPHRGGVVPRFERNTFEPAHDRLIAEMKAVYEDDDVPPYLDQSGRDLLSAGRETFRDWDLDITTQVQEEADLHLFLWRGTQATAVFGAALSMAGLECEVHDLGLILPKTKGEEVNPILEKLAAMEKIDPMDVAEFVKNIGGGKFRESVPAPLARKQWADQNAPLIRTAQTMARTVLM</sequence>
<dbReference type="AlphaFoldDB" id="Q2IX13"/>
<dbReference type="Proteomes" id="UP000008809">
    <property type="component" value="Chromosome"/>
</dbReference>
<reference evidence="6 7" key="1">
    <citation type="submission" date="2006-01" db="EMBL/GenBank/DDBJ databases">
        <title>Complete sequence of Rhodopseudomonas palustris HaA2.</title>
        <authorList>
            <consortium name="US DOE Joint Genome Institute"/>
            <person name="Copeland A."/>
            <person name="Lucas S."/>
            <person name="Lapidus A."/>
            <person name="Barry K."/>
            <person name="Detter J.C."/>
            <person name="Glavina T."/>
            <person name="Hammon N."/>
            <person name="Israni S."/>
            <person name="Pitluck S."/>
            <person name="Chain P."/>
            <person name="Malfatti S."/>
            <person name="Shin M."/>
            <person name="Vergez L."/>
            <person name="Schmutz J."/>
            <person name="Larimer F."/>
            <person name="Land M."/>
            <person name="Hauser L."/>
            <person name="Pelletier D.A."/>
            <person name="Kyrpides N."/>
            <person name="Anderson I."/>
            <person name="Oda Y."/>
            <person name="Harwood C.S."/>
            <person name="Richardson P."/>
        </authorList>
    </citation>
    <scope>NUCLEOTIDE SEQUENCE [LARGE SCALE GENOMIC DNA]</scope>
    <source>
        <strain evidence="6 7">HaA2</strain>
    </source>
</reference>
<evidence type="ECO:0000313" key="6">
    <source>
        <dbReference type="EMBL" id="ABD07247.1"/>
    </source>
</evidence>
<gene>
    <name evidence="6" type="ordered locus">RPB_2543</name>
</gene>
<dbReference type="OrthoDB" id="9815222at2"/>
<keyword evidence="1" id="KW-0547">Nucleotide-binding</keyword>
<keyword evidence="7" id="KW-1185">Reference proteome</keyword>
<accession>Q2IX13</accession>
<dbReference type="GO" id="GO:0005524">
    <property type="term" value="F:ATP binding"/>
    <property type="evidence" value="ECO:0007669"/>
    <property type="project" value="UniProtKB-KW"/>
</dbReference>
<dbReference type="InterPro" id="IPR001650">
    <property type="entry name" value="Helicase_C-like"/>
</dbReference>
<dbReference type="PANTHER" id="PTHR47962">
    <property type="entry name" value="ATP-DEPENDENT HELICASE LHR-RELATED-RELATED"/>
    <property type="match status" value="1"/>
</dbReference>
<dbReference type="Gene3D" id="3.40.50.300">
    <property type="entry name" value="P-loop containing nucleotide triphosphate hydrolases"/>
    <property type="match status" value="2"/>
</dbReference>
<dbReference type="GO" id="GO:0004386">
    <property type="term" value="F:helicase activity"/>
    <property type="evidence" value="ECO:0007669"/>
    <property type="project" value="UniProtKB-KW"/>
</dbReference>
<protein>
    <submittedName>
        <fullName evidence="6">DEAD/DEAH box helicase</fullName>
    </submittedName>
</protein>
<proteinExistence type="predicted"/>
<dbReference type="PROSITE" id="PS51192">
    <property type="entry name" value="HELICASE_ATP_BIND_1"/>
    <property type="match status" value="1"/>
</dbReference>
<feature type="region of interest" description="Disordered" evidence="3">
    <location>
        <begin position="238"/>
        <end position="262"/>
    </location>
</feature>
<dbReference type="InterPro" id="IPR011545">
    <property type="entry name" value="DEAD/DEAH_box_helicase_dom"/>
</dbReference>
<evidence type="ECO:0000259" key="5">
    <source>
        <dbReference type="PROSITE" id="PS51194"/>
    </source>
</evidence>
<dbReference type="SMART" id="SM00487">
    <property type="entry name" value="DEXDc"/>
    <property type="match status" value="1"/>
</dbReference>
<dbReference type="EMBL" id="CP000250">
    <property type="protein sequence ID" value="ABD07247.1"/>
    <property type="molecule type" value="Genomic_DNA"/>
</dbReference>
<dbReference type="STRING" id="316058.RPB_2543"/>
<dbReference type="eggNOG" id="COG1201">
    <property type="taxonomic scope" value="Bacteria"/>
</dbReference>
<organism evidence="6 7">
    <name type="scientific">Rhodopseudomonas palustris (strain HaA2)</name>
    <dbReference type="NCBI Taxonomy" id="316058"/>
    <lineage>
        <taxon>Bacteria</taxon>
        <taxon>Pseudomonadati</taxon>
        <taxon>Pseudomonadota</taxon>
        <taxon>Alphaproteobacteria</taxon>
        <taxon>Hyphomicrobiales</taxon>
        <taxon>Nitrobacteraceae</taxon>
        <taxon>Rhodopseudomonas</taxon>
    </lineage>
</organism>
<name>Q2IX13_RHOP2</name>
<dbReference type="PANTHER" id="PTHR47962:SF5">
    <property type="entry name" value="ATP-DEPENDENT HELICASE LHR-RELATED"/>
    <property type="match status" value="1"/>
</dbReference>
<dbReference type="InterPro" id="IPR052511">
    <property type="entry name" value="ATP-dep_Helicase"/>
</dbReference>
<evidence type="ECO:0000256" key="3">
    <source>
        <dbReference type="SAM" id="MobiDB-lite"/>
    </source>
</evidence>
<feature type="domain" description="Helicase C-terminal" evidence="5">
    <location>
        <begin position="274"/>
        <end position="431"/>
    </location>
</feature>
<evidence type="ECO:0000313" key="7">
    <source>
        <dbReference type="Proteomes" id="UP000008809"/>
    </source>
</evidence>
<dbReference type="GO" id="GO:0003677">
    <property type="term" value="F:DNA binding"/>
    <property type="evidence" value="ECO:0007669"/>
    <property type="project" value="TreeGrafter"/>
</dbReference>
<keyword evidence="6" id="KW-0378">Hydrolase</keyword>
<dbReference type="Pfam" id="PF00270">
    <property type="entry name" value="DEAD"/>
    <property type="match status" value="1"/>
</dbReference>
<dbReference type="InterPro" id="IPR014001">
    <property type="entry name" value="Helicase_ATP-bd"/>
</dbReference>
<dbReference type="GO" id="GO:0016887">
    <property type="term" value="F:ATP hydrolysis activity"/>
    <property type="evidence" value="ECO:0007669"/>
    <property type="project" value="TreeGrafter"/>
</dbReference>
<keyword evidence="6" id="KW-0347">Helicase</keyword>
<dbReference type="PROSITE" id="PS51194">
    <property type="entry name" value="HELICASE_CTER"/>
    <property type="match status" value="1"/>
</dbReference>
<dbReference type="Pfam" id="PF00271">
    <property type="entry name" value="Helicase_C"/>
    <property type="match status" value="1"/>
</dbReference>
<evidence type="ECO:0000256" key="2">
    <source>
        <dbReference type="ARBA" id="ARBA00022840"/>
    </source>
</evidence>
<evidence type="ECO:0000256" key="1">
    <source>
        <dbReference type="ARBA" id="ARBA00022741"/>
    </source>
</evidence>